<reference evidence="2 3" key="1">
    <citation type="submission" date="2015-09" db="EMBL/GenBank/DDBJ databases">
        <title>Sorangium comparison.</title>
        <authorList>
            <person name="Zaburannyi N."/>
            <person name="Bunk B."/>
            <person name="Overmann J."/>
            <person name="Mueller R."/>
        </authorList>
    </citation>
    <scope>NUCLEOTIDE SEQUENCE [LARGE SCALE GENOMIC DNA]</scope>
    <source>
        <strain evidence="2 3">So ce836</strain>
    </source>
</reference>
<keyword evidence="1" id="KW-0732">Signal</keyword>
<name>A0A4P2QQP3_SORCE</name>
<protein>
    <submittedName>
        <fullName evidence="2">Uncharacterized protein</fullName>
    </submittedName>
</protein>
<gene>
    <name evidence="2" type="ORF">SOCE836_044450</name>
</gene>
<proteinExistence type="predicted"/>
<organism evidence="2 3">
    <name type="scientific">Sorangium cellulosum</name>
    <name type="common">Polyangium cellulosum</name>
    <dbReference type="NCBI Taxonomy" id="56"/>
    <lineage>
        <taxon>Bacteria</taxon>
        <taxon>Pseudomonadati</taxon>
        <taxon>Myxococcota</taxon>
        <taxon>Polyangia</taxon>
        <taxon>Polyangiales</taxon>
        <taxon>Polyangiaceae</taxon>
        <taxon>Sorangium</taxon>
    </lineage>
</organism>
<feature type="signal peptide" evidence="1">
    <location>
        <begin position="1"/>
        <end position="43"/>
    </location>
</feature>
<evidence type="ECO:0000256" key="1">
    <source>
        <dbReference type="SAM" id="SignalP"/>
    </source>
</evidence>
<dbReference type="AlphaFoldDB" id="A0A4P2QQP3"/>
<dbReference type="Proteomes" id="UP000295497">
    <property type="component" value="Chromosome"/>
</dbReference>
<accession>A0A4P2QQP3</accession>
<dbReference type="EMBL" id="CP012672">
    <property type="protein sequence ID" value="AUX32308.1"/>
    <property type="molecule type" value="Genomic_DNA"/>
</dbReference>
<feature type="chain" id="PRO_5020784011" evidence="1">
    <location>
        <begin position="44"/>
        <end position="518"/>
    </location>
</feature>
<evidence type="ECO:0000313" key="2">
    <source>
        <dbReference type="EMBL" id="AUX32308.1"/>
    </source>
</evidence>
<sequence>MGGLSWGLNLVVEVWRSMNYQARCALSALFAAASVSVAAPASADVTISSWGYVSPQNPTDPWDLGLTPLVVRGGTVDVTHGGTLISPGASVAGGLDWVGAVRVDGYGSTWINDGSINIGGDMEGQVVIRNGAAAITDDLVVGTRYSLHEGRLIVEGYDATMTSTANTYIGHTGQGHVELKQGASLFSHNVYIGGSGGCMSCGGDVAITGSGTQWVSTGEFVLGVRSHSSLDIYRGQLFTVNARILGDDIGYMTSHASVSGWGGTWTNQGLLRVGSNYGYGTLTVGAYGTLVTEDTEIRSQLGGGFVKVNDVYASWLNSGDVTVSAIGNQYPSLLVDNGALVSIGGLLRTAPWAGGDPYPYLGPSVRLADGELIAGAIEVATGNFEFAGGRLQTGSFVGDLANTQAGELSVGEAHPSTIIAGSYSQGPGATLSITVAGPSALPLLQVDGDLHLDGALRLLPADGSVSFQAGDVIAVFGWSGGLTGTLTAVDIDVPLAPGLAWDTSAVQTTGEITVVPAP</sequence>
<evidence type="ECO:0000313" key="3">
    <source>
        <dbReference type="Proteomes" id="UP000295497"/>
    </source>
</evidence>